<evidence type="ECO:0000256" key="12">
    <source>
        <dbReference type="RuleBase" id="RU003903"/>
    </source>
</evidence>
<dbReference type="Gene3D" id="1.10.3730.10">
    <property type="entry name" value="ProC C-terminal domain-like"/>
    <property type="match status" value="1"/>
</dbReference>
<dbReference type="Gene3D" id="3.40.50.720">
    <property type="entry name" value="NAD(P)-binding Rossmann-like Domain"/>
    <property type="match status" value="1"/>
</dbReference>
<sequence>MVMRIGFIGNGNMGTAIMGGIISKGVAEPGDIVVSDINVDGLRESHEKYGVGTATDNKTAAAADIVFLAVKPNVVYKVIDGIKDAVNENTLIVSIAAGQSISRLEEAFGKKIKLVRVMPNTPALVGEAMSGIAVNENVTESEKETVLKIFNSLGRGEIIEEYMMDAVTAVSGSSPAYVFMFIEAMADAAVRCGLPRAKAYTFAAQAVLGSAKMVLETGKHPGELKDMVCSPAGTTIDAVAVLEEEGFRSAVMKAMQACAEKSKSM</sequence>
<reference evidence="15" key="2">
    <citation type="journal article" date="2021" name="PeerJ">
        <title>Extensive microbial diversity within the chicken gut microbiome revealed by metagenomics and culture.</title>
        <authorList>
            <person name="Gilroy R."/>
            <person name="Ravi A."/>
            <person name="Getino M."/>
            <person name="Pursley I."/>
            <person name="Horton D.L."/>
            <person name="Alikhan N.F."/>
            <person name="Baker D."/>
            <person name="Gharbi K."/>
            <person name="Hall N."/>
            <person name="Watson M."/>
            <person name="Adriaenssens E.M."/>
            <person name="Foster-Nyarko E."/>
            <person name="Jarju S."/>
            <person name="Secka A."/>
            <person name="Antonio M."/>
            <person name="Oren A."/>
            <person name="Chaudhuri R.R."/>
            <person name="La Ragione R."/>
            <person name="Hildebrand F."/>
            <person name="Pallen M.J."/>
        </authorList>
    </citation>
    <scope>NUCLEOTIDE SEQUENCE</scope>
    <source>
        <strain evidence="15">CHK181-108</strain>
    </source>
</reference>
<dbReference type="EMBL" id="DVLU01000080">
    <property type="protein sequence ID" value="HIT85817.1"/>
    <property type="molecule type" value="Genomic_DNA"/>
</dbReference>
<comment type="catalytic activity">
    <reaction evidence="9 12">
        <text>L-proline + NADP(+) = (S)-1-pyrroline-5-carboxylate + NADPH + 2 H(+)</text>
        <dbReference type="Rhea" id="RHEA:14109"/>
        <dbReference type="ChEBI" id="CHEBI:15378"/>
        <dbReference type="ChEBI" id="CHEBI:17388"/>
        <dbReference type="ChEBI" id="CHEBI:57783"/>
        <dbReference type="ChEBI" id="CHEBI:58349"/>
        <dbReference type="ChEBI" id="CHEBI:60039"/>
        <dbReference type="EC" id="1.5.1.2"/>
    </reaction>
</comment>
<organism evidence="15 16">
    <name type="scientific">Candidatus Ornithomonoglobus intestinigallinarum</name>
    <dbReference type="NCBI Taxonomy" id="2840894"/>
    <lineage>
        <taxon>Bacteria</taxon>
        <taxon>Bacillati</taxon>
        <taxon>Bacillota</taxon>
        <taxon>Clostridia</taxon>
        <taxon>Candidatus Ornithomonoglobus</taxon>
    </lineage>
</organism>
<dbReference type="SUPFAM" id="SSF48179">
    <property type="entry name" value="6-phosphogluconate dehydrogenase C-terminal domain-like"/>
    <property type="match status" value="1"/>
</dbReference>
<dbReference type="EC" id="1.5.1.2" evidence="9 10"/>
<dbReference type="InterPro" id="IPR029036">
    <property type="entry name" value="P5CR_dimer"/>
</dbReference>
<dbReference type="HAMAP" id="MF_01925">
    <property type="entry name" value="P5C_reductase"/>
    <property type="match status" value="1"/>
</dbReference>
<comment type="catalytic activity">
    <reaction evidence="9">
        <text>L-proline + NAD(+) = (S)-1-pyrroline-5-carboxylate + NADH + 2 H(+)</text>
        <dbReference type="Rhea" id="RHEA:14105"/>
        <dbReference type="ChEBI" id="CHEBI:15378"/>
        <dbReference type="ChEBI" id="CHEBI:17388"/>
        <dbReference type="ChEBI" id="CHEBI:57540"/>
        <dbReference type="ChEBI" id="CHEBI:57945"/>
        <dbReference type="ChEBI" id="CHEBI:60039"/>
        <dbReference type="EC" id="1.5.1.2"/>
    </reaction>
</comment>
<keyword evidence="5 9" id="KW-0641">Proline biosynthesis</keyword>
<evidence type="ECO:0000259" key="13">
    <source>
        <dbReference type="Pfam" id="PF03807"/>
    </source>
</evidence>
<keyword evidence="7 9" id="KW-0560">Oxidoreductase</keyword>
<accession>A0A9D1KRN9</accession>
<reference evidence="15" key="1">
    <citation type="submission" date="2020-10" db="EMBL/GenBank/DDBJ databases">
        <authorList>
            <person name="Gilroy R."/>
        </authorList>
    </citation>
    <scope>NUCLEOTIDE SEQUENCE</scope>
    <source>
        <strain evidence="15">CHK181-108</strain>
    </source>
</reference>
<evidence type="ECO:0000256" key="7">
    <source>
        <dbReference type="ARBA" id="ARBA00023002"/>
    </source>
</evidence>
<dbReference type="GO" id="GO:0004735">
    <property type="term" value="F:pyrroline-5-carboxylate reductase activity"/>
    <property type="evidence" value="ECO:0007669"/>
    <property type="project" value="UniProtKB-UniRule"/>
</dbReference>
<dbReference type="InterPro" id="IPR008927">
    <property type="entry name" value="6-PGluconate_DH-like_C_sf"/>
</dbReference>
<evidence type="ECO:0000256" key="4">
    <source>
        <dbReference type="ARBA" id="ARBA00022605"/>
    </source>
</evidence>
<dbReference type="AlphaFoldDB" id="A0A9D1KRN9"/>
<evidence type="ECO:0000256" key="10">
    <source>
        <dbReference type="NCBIfam" id="TIGR00112"/>
    </source>
</evidence>
<dbReference type="NCBIfam" id="TIGR00112">
    <property type="entry name" value="proC"/>
    <property type="match status" value="1"/>
</dbReference>
<dbReference type="SUPFAM" id="SSF51735">
    <property type="entry name" value="NAD(P)-binding Rossmann-fold domains"/>
    <property type="match status" value="1"/>
</dbReference>
<feature type="binding site" evidence="11">
    <location>
        <position position="57"/>
    </location>
    <ligand>
        <name>NADPH</name>
        <dbReference type="ChEBI" id="CHEBI:57783"/>
    </ligand>
</feature>
<proteinExistence type="inferred from homology"/>
<dbReference type="FunFam" id="1.10.3730.10:FF:000001">
    <property type="entry name" value="Pyrroline-5-carboxylate reductase"/>
    <property type="match status" value="1"/>
</dbReference>
<evidence type="ECO:0000256" key="6">
    <source>
        <dbReference type="ARBA" id="ARBA00022857"/>
    </source>
</evidence>
<dbReference type="PROSITE" id="PS00521">
    <property type="entry name" value="P5CR"/>
    <property type="match status" value="1"/>
</dbReference>
<keyword evidence="3 9" id="KW-0963">Cytoplasm</keyword>
<evidence type="ECO:0000256" key="8">
    <source>
        <dbReference type="ARBA" id="ARBA00058118"/>
    </source>
</evidence>
<dbReference type="PANTHER" id="PTHR11645">
    <property type="entry name" value="PYRROLINE-5-CARBOXYLATE REDUCTASE"/>
    <property type="match status" value="1"/>
</dbReference>
<evidence type="ECO:0000313" key="16">
    <source>
        <dbReference type="Proteomes" id="UP000824165"/>
    </source>
</evidence>
<dbReference type="Pfam" id="PF14748">
    <property type="entry name" value="P5CR_dimer"/>
    <property type="match status" value="1"/>
</dbReference>
<feature type="binding site" evidence="11">
    <location>
        <begin position="8"/>
        <end position="13"/>
    </location>
    <ligand>
        <name>NADP(+)</name>
        <dbReference type="ChEBI" id="CHEBI:58349"/>
    </ligand>
</feature>
<dbReference type="PANTHER" id="PTHR11645:SF0">
    <property type="entry name" value="PYRROLINE-5-CARBOXYLATE REDUCTASE 3"/>
    <property type="match status" value="1"/>
</dbReference>
<feature type="domain" description="Pyrroline-5-carboxylate reductase dimerisation" evidence="14">
    <location>
        <begin position="161"/>
        <end position="265"/>
    </location>
</feature>
<feature type="binding site" evidence="11">
    <location>
        <begin position="69"/>
        <end position="72"/>
    </location>
    <ligand>
        <name>NADP(+)</name>
        <dbReference type="ChEBI" id="CHEBI:58349"/>
    </ligand>
</feature>
<feature type="domain" description="Pyrroline-5-carboxylate reductase catalytic N-terminal" evidence="13">
    <location>
        <begin position="4"/>
        <end position="98"/>
    </location>
</feature>
<dbReference type="GO" id="GO:0005737">
    <property type="term" value="C:cytoplasm"/>
    <property type="evidence" value="ECO:0007669"/>
    <property type="project" value="UniProtKB-SubCell"/>
</dbReference>
<comment type="function">
    <text evidence="8 9">Catalyzes the reduction of 1-pyrroline-5-carboxylate (PCA) to L-proline.</text>
</comment>
<name>A0A9D1KRN9_9FIRM</name>
<dbReference type="Proteomes" id="UP000824165">
    <property type="component" value="Unassembled WGS sequence"/>
</dbReference>
<evidence type="ECO:0000256" key="2">
    <source>
        <dbReference type="ARBA" id="ARBA00005525"/>
    </source>
</evidence>
<gene>
    <name evidence="9 15" type="primary">proC</name>
    <name evidence="15" type="ORF">IAA60_07935</name>
</gene>
<dbReference type="Pfam" id="PF03807">
    <property type="entry name" value="F420_oxidored"/>
    <property type="match status" value="1"/>
</dbReference>
<dbReference type="InterPro" id="IPR036291">
    <property type="entry name" value="NAD(P)-bd_dom_sf"/>
</dbReference>
<protein>
    <recommendedName>
        <fullName evidence="9 10">Pyrroline-5-carboxylate reductase</fullName>
        <shortName evidence="9">P5C reductase</shortName>
        <shortName evidence="9">P5CR</shortName>
        <ecNumber evidence="9 10">1.5.1.2</ecNumber>
    </recommendedName>
    <alternativeName>
        <fullName evidence="9">PCA reductase</fullName>
    </alternativeName>
</protein>
<dbReference type="InterPro" id="IPR053790">
    <property type="entry name" value="P5CR-like_CS"/>
</dbReference>
<dbReference type="InterPro" id="IPR000304">
    <property type="entry name" value="Pyrroline-COOH_reductase"/>
</dbReference>
<dbReference type="InterPro" id="IPR028939">
    <property type="entry name" value="P5C_Rdtase_cat_N"/>
</dbReference>
<evidence type="ECO:0000256" key="1">
    <source>
        <dbReference type="ARBA" id="ARBA00004496"/>
    </source>
</evidence>
<dbReference type="FunFam" id="3.40.50.720:FF:000190">
    <property type="entry name" value="Pyrroline-5-carboxylate reductase"/>
    <property type="match status" value="1"/>
</dbReference>
<dbReference type="GO" id="GO:0055129">
    <property type="term" value="P:L-proline biosynthetic process"/>
    <property type="evidence" value="ECO:0007669"/>
    <property type="project" value="UniProtKB-UniRule"/>
</dbReference>
<keyword evidence="6 9" id="KW-0521">NADP</keyword>
<evidence type="ECO:0000259" key="14">
    <source>
        <dbReference type="Pfam" id="PF14748"/>
    </source>
</evidence>
<comment type="subcellular location">
    <subcellularLocation>
        <location evidence="1 9">Cytoplasm</location>
    </subcellularLocation>
</comment>
<evidence type="ECO:0000313" key="15">
    <source>
        <dbReference type="EMBL" id="HIT85817.1"/>
    </source>
</evidence>
<evidence type="ECO:0000256" key="3">
    <source>
        <dbReference type="ARBA" id="ARBA00022490"/>
    </source>
</evidence>
<comment type="caution">
    <text evidence="15">The sequence shown here is derived from an EMBL/GenBank/DDBJ whole genome shotgun (WGS) entry which is preliminary data.</text>
</comment>
<evidence type="ECO:0000256" key="11">
    <source>
        <dbReference type="PIRSR" id="PIRSR000193-1"/>
    </source>
</evidence>
<evidence type="ECO:0000256" key="5">
    <source>
        <dbReference type="ARBA" id="ARBA00022650"/>
    </source>
</evidence>
<evidence type="ECO:0000256" key="9">
    <source>
        <dbReference type="HAMAP-Rule" id="MF_01925"/>
    </source>
</evidence>
<comment type="pathway">
    <text evidence="9 12">Amino-acid biosynthesis; L-proline biosynthesis; L-proline from L-glutamate 5-semialdehyde: step 1/1.</text>
</comment>
<dbReference type="PIRSF" id="PIRSF000193">
    <property type="entry name" value="Pyrrol-5-carb_rd"/>
    <property type="match status" value="1"/>
</dbReference>
<keyword evidence="4 9" id="KW-0028">Amino-acid biosynthesis</keyword>
<comment type="similarity">
    <text evidence="2 9 12">Belongs to the pyrroline-5-carboxylate reductase family.</text>
</comment>